<accession>A0A2H0XD93</accession>
<evidence type="ECO:0000256" key="2">
    <source>
        <dbReference type="ARBA" id="ARBA00022475"/>
    </source>
</evidence>
<gene>
    <name evidence="7" type="ORF">COT49_02970</name>
</gene>
<dbReference type="Pfam" id="PF03706">
    <property type="entry name" value="LPG_synthase_TM"/>
    <property type="match status" value="1"/>
</dbReference>
<feature type="transmembrane region" description="Helical" evidence="6">
    <location>
        <begin position="258"/>
        <end position="280"/>
    </location>
</feature>
<dbReference type="PANTHER" id="PTHR39087">
    <property type="entry name" value="UPF0104 MEMBRANE PROTEIN MJ1595"/>
    <property type="match status" value="1"/>
</dbReference>
<proteinExistence type="predicted"/>
<feature type="transmembrane region" description="Helical" evidence="6">
    <location>
        <begin position="124"/>
        <end position="143"/>
    </location>
</feature>
<sequence>MLNKSNLLPKIAVVVAFLFLAFIFIKDRSDFSQIIANANYRYFPFIVFFSLGAIGLSALGYYFVAGLFGIKIPFLKLYPVAVFTIIVNNLMAFGGAAGFTLRIFMLKKYQIQAKRVLASSFFHMYLYTIGITAFIPFSLMYIFSGFTLPQKQHETLFFAAVGSSAIFIIVTLIMFVKPFRRGVLFFIGKIIKKFLGKDIKNSLENFDFVVSEGIKAAANNLLFMPLLFIITIADYSSSSLAFYYCFKSLGVKIGHLDVFSGLVLASSAGILSMIPGGIGIQEASGAEVFKIMGVPFETAFLSSLLFRVFFFIAPFAVAVIFFLRYKFEIREGE</sequence>
<evidence type="ECO:0000313" key="8">
    <source>
        <dbReference type="Proteomes" id="UP000230340"/>
    </source>
</evidence>
<dbReference type="AlphaFoldDB" id="A0A2H0XD93"/>
<name>A0A2H0XD93_UNCKA</name>
<feature type="transmembrane region" description="Helical" evidence="6">
    <location>
        <begin position="80"/>
        <end position="104"/>
    </location>
</feature>
<evidence type="ECO:0000313" key="7">
    <source>
        <dbReference type="EMBL" id="PIS22904.1"/>
    </source>
</evidence>
<keyword evidence="3 6" id="KW-0812">Transmembrane</keyword>
<dbReference type="EMBL" id="PEYT01000026">
    <property type="protein sequence ID" value="PIS22904.1"/>
    <property type="molecule type" value="Genomic_DNA"/>
</dbReference>
<feature type="transmembrane region" description="Helical" evidence="6">
    <location>
        <begin position="45"/>
        <end position="68"/>
    </location>
</feature>
<organism evidence="7 8">
    <name type="scientific">candidate division WWE3 bacterium CG08_land_8_20_14_0_20_40_13</name>
    <dbReference type="NCBI Taxonomy" id="1975084"/>
    <lineage>
        <taxon>Bacteria</taxon>
        <taxon>Katanobacteria</taxon>
    </lineage>
</organism>
<dbReference type="Proteomes" id="UP000230340">
    <property type="component" value="Unassembled WGS sequence"/>
</dbReference>
<feature type="transmembrane region" description="Helical" evidence="6">
    <location>
        <begin position="222"/>
        <end position="246"/>
    </location>
</feature>
<keyword evidence="2" id="KW-1003">Cell membrane</keyword>
<keyword evidence="5 6" id="KW-0472">Membrane</keyword>
<keyword evidence="4 6" id="KW-1133">Transmembrane helix</keyword>
<evidence type="ECO:0000256" key="5">
    <source>
        <dbReference type="ARBA" id="ARBA00023136"/>
    </source>
</evidence>
<evidence type="ECO:0000256" key="1">
    <source>
        <dbReference type="ARBA" id="ARBA00004651"/>
    </source>
</evidence>
<dbReference type="InterPro" id="IPR022791">
    <property type="entry name" value="L-PG_synthase/AglD"/>
</dbReference>
<comment type="subcellular location">
    <subcellularLocation>
        <location evidence="1">Cell membrane</location>
        <topology evidence="1">Multi-pass membrane protein</topology>
    </subcellularLocation>
</comment>
<feature type="transmembrane region" description="Helical" evidence="6">
    <location>
        <begin position="300"/>
        <end position="323"/>
    </location>
</feature>
<evidence type="ECO:0000256" key="4">
    <source>
        <dbReference type="ARBA" id="ARBA00022989"/>
    </source>
</evidence>
<feature type="transmembrane region" description="Helical" evidence="6">
    <location>
        <begin position="7"/>
        <end position="25"/>
    </location>
</feature>
<evidence type="ECO:0000256" key="3">
    <source>
        <dbReference type="ARBA" id="ARBA00022692"/>
    </source>
</evidence>
<evidence type="ECO:0008006" key="9">
    <source>
        <dbReference type="Google" id="ProtNLM"/>
    </source>
</evidence>
<evidence type="ECO:0000256" key="6">
    <source>
        <dbReference type="SAM" id="Phobius"/>
    </source>
</evidence>
<protein>
    <recommendedName>
        <fullName evidence="9">Lysylphosphatidylglycerol synthetase family protein</fullName>
    </recommendedName>
</protein>
<dbReference type="GO" id="GO:0005886">
    <property type="term" value="C:plasma membrane"/>
    <property type="evidence" value="ECO:0007669"/>
    <property type="project" value="UniProtKB-SubCell"/>
</dbReference>
<reference evidence="8" key="1">
    <citation type="submission" date="2017-09" db="EMBL/GenBank/DDBJ databases">
        <title>Depth-based differentiation of microbial function through sediment-hosted aquifers and enrichment of novel symbionts in the deep terrestrial subsurface.</title>
        <authorList>
            <person name="Probst A.J."/>
            <person name="Ladd B."/>
            <person name="Jarett J.K."/>
            <person name="Geller-Mcgrath D.E."/>
            <person name="Sieber C.M.K."/>
            <person name="Emerson J.B."/>
            <person name="Anantharaman K."/>
            <person name="Thomas B.C."/>
            <person name="Malmstrom R."/>
            <person name="Stieglmeier M."/>
            <person name="Klingl A."/>
            <person name="Woyke T."/>
            <person name="Ryan C.M."/>
            <person name="Banfield J.F."/>
        </authorList>
    </citation>
    <scope>NUCLEOTIDE SEQUENCE [LARGE SCALE GENOMIC DNA]</scope>
</reference>
<dbReference type="PANTHER" id="PTHR39087:SF2">
    <property type="entry name" value="UPF0104 MEMBRANE PROTEIN MJ1595"/>
    <property type="match status" value="1"/>
</dbReference>
<feature type="transmembrane region" description="Helical" evidence="6">
    <location>
        <begin position="155"/>
        <end position="176"/>
    </location>
</feature>
<comment type="caution">
    <text evidence="7">The sequence shown here is derived from an EMBL/GenBank/DDBJ whole genome shotgun (WGS) entry which is preliminary data.</text>
</comment>
<dbReference type="NCBIfam" id="TIGR00374">
    <property type="entry name" value="flippase-like domain"/>
    <property type="match status" value="1"/>
</dbReference>